<dbReference type="GO" id="GO:0006289">
    <property type="term" value="P:nucleotide-excision repair"/>
    <property type="evidence" value="ECO:0007669"/>
    <property type="project" value="TreeGrafter"/>
</dbReference>
<dbReference type="EMBL" id="LAZR01014237">
    <property type="protein sequence ID" value="KKM18375.1"/>
    <property type="molecule type" value="Genomic_DNA"/>
</dbReference>
<dbReference type="PROSITE" id="PS51194">
    <property type="entry name" value="HELICASE_CTER"/>
    <property type="match status" value="1"/>
</dbReference>
<dbReference type="InterPro" id="IPR027417">
    <property type="entry name" value="P-loop_NTPase"/>
</dbReference>
<evidence type="ECO:0000256" key="1">
    <source>
        <dbReference type="ARBA" id="ARBA00022741"/>
    </source>
</evidence>
<evidence type="ECO:0000259" key="3">
    <source>
        <dbReference type="PROSITE" id="PS51192"/>
    </source>
</evidence>
<dbReference type="SUPFAM" id="SSF52540">
    <property type="entry name" value="P-loop containing nucleoside triphosphate hydrolases"/>
    <property type="match status" value="2"/>
</dbReference>
<keyword evidence="1" id="KW-0547">Nucleotide-binding</keyword>
<dbReference type="Pfam" id="PF00270">
    <property type="entry name" value="DEAD"/>
    <property type="match status" value="1"/>
</dbReference>
<dbReference type="AlphaFoldDB" id="A0A0F9KSH8"/>
<organism evidence="5">
    <name type="scientific">marine sediment metagenome</name>
    <dbReference type="NCBI Taxonomy" id="412755"/>
    <lineage>
        <taxon>unclassified sequences</taxon>
        <taxon>metagenomes</taxon>
        <taxon>ecological metagenomes</taxon>
    </lineage>
</organism>
<dbReference type="GO" id="GO:0005524">
    <property type="term" value="F:ATP binding"/>
    <property type="evidence" value="ECO:0007669"/>
    <property type="project" value="UniProtKB-KW"/>
</dbReference>
<dbReference type="GO" id="GO:0005634">
    <property type="term" value="C:nucleus"/>
    <property type="evidence" value="ECO:0007669"/>
    <property type="project" value="TreeGrafter"/>
</dbReference>
<dbReference type="PROSITE" id="PS51192">
    <property type="entry name" value="HELICASE_ATP_BIND_1"/>
    <property type="match status" value="1"/>
</dbReference>
<name>A0A0F9KSH8_9ZZZZ</name>
<protein>
    <recommendedName>
        <fullName evidence="6">Helicase ATP-binding domain-containing protein</fullName>
    </recommendedName>
</protein>
<dbReference type="CDD" id="cd18785">
    <property type="entry name" value="SF2_C"/>
    <property type="match status" value="1"/>
</dbReference>
<proteinExistence type="predicted"/>
<dbReference type="Pfam" id="PF00271">
    <property type="entry name" value="Helicase_C"/>
    <property type="match status" value="1"/>
</dbReference>
<dbReference type="GO" id="GO:0003676">
    <property type="term" value="F:nucleic acid binding"/>
    <property type="evidence" value="ECO:0007669"/>
    <property type="project" value="InterPro"/>
</dbReference>
<feature type="domain" description="Helicase C-terminal" evidence="4">
    <location>
        <begin position="761"/>
        <end position="920"/>
    </location>
</feature>
<gene>
    <name evidence="5" type="ORF">LCGC14_1666320</name>
</gene>
<evidence type="ECO:0000256" key="2">
    <source>
        <dbReference type="ARBA" id="ARBA00022840"/>
    </source>
</evidence>
<feature type="non-terminal residue" evidence="5">
    <location>
        <position position="1"/>
    </location>
</feature>
<reference evidence="5" key="1">
    <citation type="journal article" date="2015" name="Nature">
        <title>Complex archaea that bridge the gap between prokaryotes and eukaryotes.</title>
        <authorList>
            <person name="Spang A."/>
            <person name="Saw J.H."/>
            <person name="Jorgensen S.L."/>
            <person name="Zaremba-Niedzwiedzka K."/>
            <person name="Martijn J."/>
            <person name="Lind A.E."/>
            <person name="van Eijk R."/>
            <person name="Schleper C."/>
            <person name="Guy L."/>
            <person name="Ettema T.J."/>
        </authorList>
    </citation>
    <scope>NUCLEOTIDE SEQUENCE</scope>
</reference>
<dbReference type="PANTHER" id="PTHR47957:SF3">
    <property type="entry name" value="ATP-DEPENDENT HELICASE HRQ1"/>
    <property type="match status" value="1"/>
</dbReference>
<keyword evidence="2" id="KW-0067">ATP-binding</keyword>
<evidence type="ECO:0008006" key="6">
    <source>
        <dbReference type="Google" id="ProtNLM"/>
    </source>
</evidence>
<dbReference type="GO" id="GO:0036297">
    <property type="term" value="P:interstrand cross-link repair"/>
    <property type="evidence" value="ECO:0007669"/>
    <property type="project" value="TreeGrafter"/>
</dbReference>
<feature type="domain" description="Helicase ATP-binding" evidence="3">
    <location>
        <begin position="408"/>
        <end position="699"/>
    </location>
</feature>
<feature type="non-terminal residue" evidence="5">
    <location>
        <position position="1038"/>
    </location>
</feature>
<comment type="caution">
    <text evidence="5">The sequence shown here is derived from an EMBL/GenBank/DDBJ whole genome shotgun (WGS) entry which is preliminary data.</text>
</comment>
<dbReference type="SMART" id="SM00487">
    <property type="entry name" value="DEXDc"/>
    <property type="match status" value="1"/>
</dbReference>
<dbReference type="GO" id="GO:0043138">
    <property type="term" value="F:3'-5' DNA helicase activity"/>
    <property type="evidence" value="ECO:0007669"/>
    <property type="project" value="TreeGrafter"/>
</dbReference>
<dbReference type="InterPro" id="IPR014001">
    <property type="entry name" value="Helicase_ATP-bd"/>
</dbReference>
<evidence type="ECO:0000259" key="4">
    <source>
        <dbReference type="PROSITE" id="PS51194"/>
    </source>
</evidence>
<dbReference type="Gene3D" id="3.40.50.300">
    <property type="entry name" value="P-loop containing nucleotide triphosphate hydrolases"/>
    <property type="match status" value="2"/>
</dbReference>
<accession>A0A0F9KSH8</accession>
<dbReference type="InterPro" id="IPR011545">
    <property type="entry name" value="DEAD/DEAH_box_helicase_dom"/>
</dbReference>
<sequence>EVQKSQKTIEFNIFLDLFLPNIFEIQKKRKDKKSIMEDEEVETIQNIDAIDPLLMYNDSDLLDEAETLILESEDTDSLEEEQKRLEIEYLHEKFSIKEPVFGPLNYLRAKINVKIKLEENKKLRDQIRILNNLEGSTKRIEDYDDFYLKLSTVNEDAMLSTEISKVNFLDDLDSHIKNKNIFKITISLKNLQRLGGKSNLARRKSVLKRSIVCPLIKIDFNSNILFRYVQSLAELINNLHLSSGEKEIFFKEQNFIKSISRQLNCVMKFKDLNSVFITPFGFYDQYRFNIEEGPVLDHNFEEIIEFKDYFLNNKNFTDREIKFLLNENSFFGGIPYIEQIFYIFKAIKDYLKTFIPKNDDPRLHLFQWENTIWRIKYLIKKLKFKKDIREVLNRKQNTDEKKKEIQILESNYKSEARIIKAPTGSGKTVIFYIDSLLHYFFLKERVVIIFPTRLLNLEMFQNLTTLIYFLNKHKMNITAGLFIGKSSFKMASFDKKSRNFTLIPVCPECRSKISFSFNTDNIPECNSCHHKLDYIYLPEQISKVLPDILVATPDKLFWDLLTGWYAAGNLGNFGAQVIKCPNCNQYSSFLNKEQNNSYVNRESQVKCMHKDCNAKIPLDVIKVERKTIGFIILDEIHSISGLTGIFISKLIKSLKLIQRKFIGINNSRSFDIDIETGTATIAEEQKFIEKLVEKKVSSFPSEEEEYKKYFLIDNDNIRYRILVLNNIFTSLRRAFTYLNLYNFKSYNIDNKYNHLLSSKYGINDLGLGCGYLYRKNDGYAVKQSIFQFSKGLGFNIKHQNELNSQNLLFISGNSKQAEVIKFLKEIENKDISLFLANQVVSLGLNIKGLNRITLFGTPKSMNEQIQTIGRIGRSKTPGMATILLYPNLPRDEYLYENLHFYFLNCNRLFESNPIQNYNLYISEILTPNLFLLYLNSELEKNYRYKMKNYSRQYWDHESPLNRIIVKFILLVLSGSGDDFTKKQRQKIFNIIKTTLMKIEQKLVVAGQYEFVNDILNRNNLIIKGIRGTSSQVGIKINE</sequence>
<dbReference type="PANTHER" id="PTHR47957">
    <property type="entry name" value="ATP-DEPENDENT HELICASE HRQ1"/>
    <property type="match status" value="1"/>
</dbReference>
<evidence type="ECO:0000313" key="5">
    <source>
        <dbReference type="EMBL" id="KKM18375.1"/>
    </source>
</evidence>
<dbReference type="InterPro" id="IPR001650">
    <property type="entry name" value="Helicase_C-like"/>
</dbReference>